<evidence type="ECO:0000256" key="5">
    <source>
        <dbReference type="ARBA" id="ARBA00023204"/>
    </source>
</evidence>
<dbReference type="FunFam" id="3.40.1440.10:FF:000001">
    <property type="entry name" value="UvrABC system protein C"/>
    <property type="match status" value="1"/>
</dbReference>
<dbReference type="SMART" id="SM00465">
    <property type="entry name" value="GIYc"/>
    <property type="match status" value="1"/>
</dbReference>
<feature type="domain" description="UvrC family homology region profile" evidence="10">
    <location>
        <begin position="264"/>
        <end position="478"/>
    </location>
</feature>
<dbReference type="SUPFAM" id="SSF46600">
    <property type="entry name" value="C-terminal UvrC-binding domain of UvrB"/>
    <property type="match status" value="1"/>
</dbReference>
<dbReference type="NCBIfam" id="TIGR00194">
    <property type="entry name" value="uvrC"/>
    <property type="match status" value="1"/>
</dbReference>
<dbReference type="GO" id="GO:0005737">
    <property type="term" value="C:cytoplasm"/>
    <property type="evidence" value="ECO:0007669"/>
    <property type="project" value="UniProtKB-SubCell"/>
</dbReference>
<feature type="domain" description="GIY-YIG" evidence="9">
    <location>
        <begin position="15"/>
        <end position="93"/>
    </location>
</feature>
<dbReference type="Pfam" id="PF01541">
    <property type="entry name" value="GIY-YIG"/>
    <property type="match status" value="1"/>
</dbReference>
<evidence type="ECO:0000256" key="6">
    <source>
        <dbReference type="ARBA" id="ARBA00023236"/>
    </source>
</evidence>
<dbReference type="GO" id="GO:0009381">
    <property type="term" value="F:excinuclease ABC activity"/>
    <property type="evidence" value="ECO:0007669"/>
    <property type="project" value="UniProtKB-UniRule"/>
</dbReference>
<dbReference type="Gene3D" id="1.10.150.20">
    <property type="entry name" value="5' to 3' exonuclease, C-terminal subdomain"/>
    <property type="match status" value="1"/>
</dbReference>
<dbReference type="GO" id="GO:0009432">
    <property type="term" value="P:SOS response"/>
    <property type="evidence" value="ECO:0007669"/>
    <property type="project" value="UniProtKB-UniRule"/>
</dbReference>
<comment type="subunit">
    <text evidence="7">Interacts with UvrB in an incision complex.</text>
</comment>
<keyword evidence="3 7" id="KW-0228">DNA excision</keyword>
<dbReference type="GO" id="GO:0006289">
    <property type="term" value="P:nucleotide-excision repair"/>
    <property type="evidence" value="ECO:0007669"/>
    <property type="project" value="UniProtKB-UniRule"/>
</dbReference>
<dbReference type="InterPro" id="IPR050066">
    <property type="entry name" value="UvrABC_protein_C"/>
</dbReference>
<feature type="region of interest" description="Disordered" evidence="8">
    <location>
        <begin position="595"/>
        <end position="614"/>
    </location>
</feature>
<evidence type="ECO:0000259" key="9">
    <source>
        <dbReference type="PROSITE" id="PS50164"/>
    </source>
</evidence>
<comment type="function">
    <text evidence="7">The UvrABC repair system catalyzes the recognition and processing of DNA lesions. UvrC both incises the 5' and 3' sides of the lesion. The N-terminal half is responsible for the 3' incision and the C-terminal half is responsible for the 5' incision.</text>
</comment>
<dbReference type="HAMAP" id="MF_00203">
    <property type="entry name" value="UvrC"/>
    <property type="match status" value="1"/>
</dbReference>
<sequence>MTLEEIKKIIPTIPELPGCYQYFDENDTIIYVGKAKNLRRRVASYFTKEHTDRKTRLLVASIREIKYIVVEDESEALLLENSLIKTHKPKYNILLKDDKSYPSIVVTKEEFPRILVTRNRVQNYGTFFGPYTNVGNAHKMVQLIRELYKTRTCRLKLTQENIQKGAFQTCLQYHIKRCEAPCVGKISWAEYNKKIQEATELLKGNLKQLIQATSDKMYAYAEKELYEAAAAEKDQLDMLQNYTNKHTVAPQIQHDVDVFSYDEEDSKAYINMMQVHEGAIVRAMTLEWKKPIDESREDLLTTAIIELRQRFQSEAEEIILPYPIEWQPNKRCKLTIPKQGEKKHLLDLSYNNVRQYKLDQLKRAEKLNPEQRALQLMQHMKEDLRLKKYPRLIECFDNSNIQGTHPVAACVVFYNGKPRKSSYRKFHVKSVIGPNDYASMQEIITRRYSRVLSQEEPLPDLIVIDGGKGQLGVAVETLRELGILEQVEVIGLAERLEEVFYPDNPIPLFLKRGSDTLRTLQHIRDEAHRFGITFHRTLRSKGQTVSELDNIKGIGSKLRETLLKEYKSVARLKKASREELMQSIGAQRGKLLFEALHPSEENRTTTDEKKSNRS</sequence>
<dbReference type="SUPFAM" id="SSF47781">
    <property type="entry name" value="RuvA domain 2-like"/>
    <property type="match status" value="1"/>
</dbReference>
<organism evidence="11 12">
    <name type="scientific">Porphyromonas circumdentaria</name>
    <dbReference type="NCBI Taxonomy" id="29524"/>
    <lineage>
        <taxon>Bacteria</taxon>
        <taxon>Pseudomonadati</taxon>
        <taxon>Bacteroidota</taxon>
        <taxon>Bacteroidia</taxon>
        <taxon>Bacteroidales</taxon>
        <taxon>Porphyromonadaceae</taxon>
        <taxon>Porphyromonas</taxon>
    </lineage>
</organism>
<name>A0A1T4PB47_9PORP</name>
<keyword evidence="2 7" id="KW-0227">DNA damage</keyword>
<accession>A0A1T4PB47</accession>
<dbReference type="Pfam" id="PF08459">
    <property type="entry name" value="UvrC_RNaseH_dom"/>
    <property type="match status" value="1"/>
</dbReference>
<evidence type="ECO:0000256" key="3">
    <source>
        <dbReference type="ARBA" id="ARBA00022769"/>
    </source>
</evidence>
<evidence type="ECO:0000256" key="4">
    <source>
        <dbReference type="ARBA" id="ARBA00022881"/>
    </source>
</evidence>
<gene>
    <name evidence="7" type="primary">uvrC</name>
    <name evidence="11" type="ORF">SAMN02745171_01380</name>
</gene>
<feature type="compositionally biased region" description="Basic and acidic residues" evidence="8">
    <location>
        <begin position="597"/>
        <end position="614"/>
    </location>
</feature>
<dbReference type="GO" id="GO:0009380">
    <property type="term" value="C:excinuclease repair complex"/>
    <property type="evidence" value="ECO:0007669"/>
    <property type="project" value="InterPro"/>
</dbReference>
<keyword evidence="4 7" id="KW-0267">Excision nuclease</keyword>
<comment type="subcellular location">
    <subcellularLocation>
        <location evidence="7">Cytoplasm</location>
    </subcellularLocation>
</comment>
<comment type="similarity">
    <text evidence="7">Belongs to the UvrC family.</text>
</comment>
<dbReference type="InterPro" id="IPR038476">
    <property type="entry name" value="UvrC_RNase_H_dom_sf"/>
</dbReference>
<dbReference type="Gene3D" id="3.30.420.340">
    <property type="entry name" value="UvrC, RNAse H endonuclease domain"/>
    <property type="match status" value="1"/>
</dbReference>
<dbReference type="PROSITE" id="PS50164">
    <property type="entry name" value="GIY_YIG"/>
    <property type="match status" value="1"/>
</dbReference>
<dbReference type="GO" id="GO:0003677">
    <property type="term" value="F:DNA binding"/>
    <property type="evidence" value="ECO:0007669"/>
    <property type="project" value="UniProtKB-UniRule"/>
</dbReference>
<dbReference type="InterPro" id="IPR000305">
    <property type="entry name" value="GIY-YIG_endonuc"/>
</dbReference>
<dbReference type="PANTHER" id="PTHR30562">
    <property type="entry name" value="UVRC/OXIDOREDUCTASE"/>
    <property type="match status" value="1"/>
</dbReference>
<dbReference type="AlphaFoldDB" id="A0A1T4PB47"/>
<evidence type="ECO:0000313" key="12">
    <source>
        <dbReference type="Proteomes" id="UP000190121"/>
    </source>
</evidence>
<dbReference type="InterPro" id="IPR035901">
    <property type="entry name" value="GIY-YIG_endonuc_sf"/>
</dbReference>
<dbReference type="PROSITE" id="PS50165">
    <property type="entry name" value="UVRC"/>
    <property type="match status" value="1"/>
</dbReference>
<dbReference type="InterPro" id="IPR010994">
    <property type="entry name" value="RuvA_2-like"/>
</dbReference>
<dbReference type="Proteomes" id="UP000190121">
    <property type="component" value="Unassembled WGS sequence"/>
</dbReference>
<evidence type="ECO:0000313" key="11">
    <source>
        <dbReference type="EMBL" id="SJZ88466.1"/>
    </source>
</evidence>
<evidence type="ECO:0000256" key="2">
    <source>
        <dbReference type="ARBA" id="ARBA00022763"/>
    </source>
</evidence>
<evidence type="ECO:0000256" key="1">
    <source>
        <dbReference type="ARBA" id="ARBA00022490"/>
    </source>
</evidence>
<evidence type="ECO:0000259" key="10">
    <source>
        <dbReference type="PROSITE" id="PS50165"/>
    </source>
</evidence>
<dbReference type="InterPro" id="IPR004791">
    <property type="entry name" value="UvrC"/>
</dbReference>
<keyword evidence="12" id="KW-1185">Reference proteome</keyword>
<evidence type="ECO:0000256" key="7">
    <source>
        <dbReference type="HAMAP-Rule" id="MF_00203"/>
    </source>
</evidence>
<dbReference type="InterPro" id="IPR036876">
    <property type="entry name" value="UVR_dom_sf"/>
</dbReference>
<dbReference type="Pfam" id="PF22920">
    <property type="entry name" value="UvrC_RNaseH"/>
    <property type="match status" value="1"/>
</dbReference>
<dbReference type="EMBL" id="FUXE01000015">
    <property type="protein sequence ID" value="SJZ88466.1"/>
    <property type="molecule type" value="Genomic_DNA"/>
</dbReference>
<dbReference type="InterPro" id="IPR001162">
    <property type="entry name" value="UvrC_RNase_H_dom"/>
</dbReference>
<keyword evidence="6 7" id="KW-0742">SOS response</keyword>
<dbReference type="Gene3D" id="3.40.1440.10">
    <property type="entry name" value="GIY-YIG endonuclease"/>
    <property type="match status" value="1"/>
</dbReference>
<dbReference type="PANTHER" id="PTHR30562:SF1">
    <property type="entry name" value="UVRABC SYSTEM PROTEIN C"/>
    <property type="match status" value="1"/>
</dbReference>
<dbReference type="OrthoDB" id="9804933at2"/>
<dbReference type="CDD" id="cd10434">
    <property type="entry name" value="GIY-YIG_UvrC_Cho"/>
    <property type="match status" value="1"/>
</dbReference>
<keyword evidence="5 7" id="KW-0234">DNA repair</keyword>
<proteinExistence type="inferred from homology"/>
<dbReference type="RefSeq" id="WP_078737283.1">
    <property type="nucleotide sequence ID" value="NZ_FUXE01000015.1"/>
</dbReference>
<dbReference type="SUPFAM" id="SSF82771">
    <property type="entry name" value="GIY-YIG endonuclease"/>
    <property type="match status" value="1"/>
</dbReference>
<evidence type="ECO:0000256" key="8">
    <source>
        <dbReference type="SAM" id="MobiDB-lite"/>
    </source>
</evidence>
<keyword evidence="1 7" id="KW-0963">Cytoplasm</keyword>
<dbReference type="STRING" id="29524.SAMN02745171_01380"/>
<protein>
    <recommendedName>
        <fullName evidence="7">UvrABC system protein C</fullName>
        <shortName evidence="7">Protein UvrC</shortName>
    </recommendedName>
    <alternativeName>
        <fullName evidence="7">Excinuclease ABC subunit C</fullName>
    </alternativeName>
</protein>
<reference evidence="12" key="1">
    <citation type="submission" date="2017-02" db="EMBL/GenBank/DDBJ databases">
        <authorList>
            <person name="Varghese N."/>
            <person name="Submissions S."/>
        </authorList>
    </citation>
    <scope>NUCLEOTIDE SEQUENCE [LARGE SCALE GENOMIC DNA]</scope>
    <source>
        <strain evidence="12">ATCC 51356</strain>
    </source>
</reference>
<dbReference type="InterPro" id="IPR047296">
    <property type="entry name" value="GIY-YIG_UvrC_Cho"/>
</dbReference>